<keyword evidence="7" id="KW-0472">Membrane</keyword>
<dbReference type="InterPro" id="IPR012336">
    <property type="entry name" value="Thioredoxin-like_fold"/>
</dbReference>
<dbReference type="InParanoid" id="A9A5P1"/>
<evidence type="ECO:0000256" key="5">
    <source>
        <dbReference type="ARBA" id="ARBA00023157"/>
    </source>
</evidence>
<keyword evidence="7" id="KW-0812">Transmembrane</keyword>
<dbReference type="PhylomeDB" id="A9A5P1"/>
<proteinExistence type="inferred from homology"/>
<sequence length="247" mass="27965">MLVKTFVKNNLVLCVASVVLVVFFLGYLVGMEVGQDTVRKQELANLEQRLAELKDSKSNTPSQISKDNDPLLGDPDAPLSIVEFSNFQCKFCLRFYSDTLPLLKTQYIDTGKVNLIYRDFPIPKIYDNSMSAALASECANEQGKFWEYHDILFENQHTWRQNESDLSLLTFKQFANTLVLNQEKFDSCLDSGKYADEINSDVGDGRDYAVSGTPTFFVGNDKVGYSSLFGTQSFSDFQKIIDEKLEQ</sequence>
<dbReference type="PANTHER" id="PTHR13887:SF14">
    <property type="entry name" value="DISULFIDE BOND FORMATION PROTEIN D"/>
    <property type="match status" value="1"/>
</dbReference>
<dbReference type="AlphaFoldDB" id="A9A5P1"/>
<dbReference type="GO" id="GO:0016491">
    <property type="term" value="F:oxidoreductase activity"/>
    <property type="evidence" value="ECO:0007669"/>
    <property type="project" value="UniProtKB-KW"/>
</dbReference>
<accession>A9A5P1</accession>
<dbReference type="HOGENOM" id="CLU_000288_47_1_2"/>
<evidence type="ECO:0000256" key="2">
    <source>
        <dbReference type="ARBA" id="ARBA00007787"/>
    </source>
</evidence>
<dbReference type="RefSeq" id="WP_012215533.1">
    <property type="nucleotide sequence ID" value="NC_010085.1"/>
</dbReference>
<comment type="similarity">
    <text evidence="1">Belongs to the thioredoxin family. DsbA subfamily.</text>
</comment>
<evidence type="ECO:0000313" key="10">
    <source>
        <dbReference type="Proteomes" id="UP000000792"/>
    </source>
</evidence>
<keyword evidence="7" id="KW-1133">Transmembrane helix</keyword>
<organism evidence="9 10">
    <name type="scientific">Nitrosopumilus maritimus (strain SCM1)</name>
    <dbReference type="NCBI Taxonomy" id="436308"/>
    <lineage>
        <taxon>Archaea</taxon>
        <taxon>Nitrososphaerota</taxon>
        <taxon>Nitrososphaeria</taxon>
        <taxon>Nitrosopumilales</taxon>
        <taxon>Nitrosopumilaceae</taxon>
        <taxon>Nitrosopumilus</taxon>
    </lineage>
</organism>
<dbReference type="Pfam" id="PF13462">
    <property type="entry name" value="Thioredoxin_4"/>
    <property type="match status" value="1"/>
</dbReference>
<feature type="transmembrane region" description="Helical" evidence="7">
    <location>
        <begin position="12"/>
        <end position="30"/>
    </location>
</feature>
<dbReference type="EnsemblBacteria" id="ABX13046">
    <property type="protein sequence ID" value="ABX13046"/>
    <property type="gene ID" value="Nmar_1150"/>
</dbReference>
<feature type="domain" description="Thioredoxin-like fold" evidence="8">
    <location>
        <begin position="67"/>
        <end position="243"/>
    </location>
</feature>
<evidence type="ECO:0000313" key="9">
    <source>
        <dbReference type="EMBL" id="ABX13046.1"/>
    </source>
</evidence>
<dbReference type="SUPFAM" id="SSF52833">
    <property type="entry name" value="Thioredoxin-like"/>
    <property type="match status" value="1"/>
</dbReference>
<protein>
    <submittedName>
        <fullName evidence="9">DSBA oxidoreductase</fullName>
    </submittedName>
</protein>
<dbReference type="InterPro" id="IPR036249">
    <property type="entry name" value="Thioredoxin-like_sf"/>
</dbReference>
<dbReference type="EMBL" id="CP000866">
    <property type="protein sequence ID" value="ABX13046.1"/>
    <property type="molecule type" value="Genomic_DNA"/>
</dbReference>
<name>A9A5P1_NITMS</name>
<evidence type="ECO:0000256" key="1">
    <source>
        <dbReference type="ARBA" id="ARBA00005791"/>
    </source>
</evidence>
<evidence type="ECO:0000259" key="8">
    <source>
        <dbReference type="Pfam" id="PF13462"/>
    </source>
</evidence>
<dbReference type="PANTHER" id="PTHR13887">
    <property type="entry name" value="GLUTATHIONE S-TRANSFERASE KAPPA"/>
    <property type="match status" value="1"/>
</dbReference>
<dbReference type="Gene3D" id="3.40.30.10">
    <property type="entry name" value="Glutaredoxin"/>
    <property type="match status" value="1"/>
</dbReference>
<evidence type="ECO:0000256" key="4">
    <source>
        <dbReference type="ARBA" id="ARBA00023002"/>
    </source>
</evidence>
<evidence type="ECO:0000256" key="3">
    <source>
        <dbReference type="ARBA" id="ARBA00022729"/>
    </source>
</evidence>
<gene>
    <name evidence="9" type="ordered locus">Nmar_1150</name>
</gene>
<keyword evidence="6" id="KW-0676">Redox-active center</keyword>
<comment type="similarity">
    <text evidence="2">Belongs to the glutaredoxin family.</text>
</comment>
<dbReference type="OrthoDB" id="15256at2157"/>
<keyword evidence="5" id="KW-1015">Disulfide bond</keyword>
<dbReference type="GeneID" id="5773664"/>
<dbReference type="Proteomes" id="UP000000792">
    <property type="component" value="Chromosome"/>
</dbReference>
<keyword evidence="10" id="KW-1185">Reference proteome</keyword>
<reference evidence="9 10" key="1">
    <citation type="journal article" date="2010" name="Proc. Natl. Acad. Sci. U.S.A.">
        <title>Nitrosopumilus maritimus genome reveals unique mechanisms for nitrification and autotrophy in globally distributed marine crenarchaea.</title>
        <authorList>
            <person name="Walker C.B."/>
            <person name="de la Torre J.R."/>
            <person name="Klotz M.G."/>
            <person name="Urakawa H."/>
            <person name="Pinel N."/>
            <person name="Arp D.J."/>
            <person name="Brochier-Armanet C."/>
            <person name="Chain P.S."/>
            <person name="Chan P.P."/>
            <person name="Gollabgir A."/>
            <person name="Hemp J."/>
            <person name="Hugler M."/>
            <person name="Karr E.A."/>
            <person name="Konneke M."/>
            <person name="Shin M."/>
            <person name="Lawton T.J."/>
            <person name="Lowe T."/>
            <person name="Martens-Habbena W."/>
            <person name="Sayavedra-Soto L.A."/>
            <person name="Lang D."/>
            <person name="Sievert S.M."/>
            <person name="Rosenzweig A.C."/>
            <person name="Manning G."/>
            <person name="Stahl D.A."/>
        </authorList>
    </citation>
    <scope>NUCLEOTIDE SEQUENCE [LARGE SCALE GENOMIC DNA]</scope>
    <source>
        <strain evidence="9 10">SCM1</strain>
    </source>
</reference>
<dbReference type="CDD" id="cd02972">
    <property type="entry name" value="DsbA_family"/>
    <property type="match status" value="1"/>
</dbReference>
<evidence type="ECO:0000256" key="7">
    <source>
        <dbReference type="SAM" id="Phobius"/>
    </source>
</evidence>
<dbReference type="KEGG" id="nmr:Nmar_1150"/>
<evidence type="ECO:0000256" key="6">
    <source>
        <dbReference type="ARBA" id="ARBA00023284"/>
    </source>
</evidence>
<dbReference type="eggNOG" id="arCOG02868">
    <property type="taxonomic scope" value="Archaea"/>
</dbReference>
<keyword evidence="4" id="KW-0560">Oxidoreductase</keyword>
<keyword evidence="3" id="KW-0732">Signal</keyword>